<feature type="transmembrane region" description="Helical" evidence="7">
    <location>
        <begin position="35"/>
        <end position="55"/>
    </location>
</feature>
<organism evidence="8 9">
    <name type="scientific">Lactiplantibacillus fabifermentans DSM 21115</name>
    <dbReference type="NCBI Taxonomy" id="1413187"/>
    <lineage>
        <taxon>Bacteria</taxon>
        <taxon>Bacillati</taxon>
        <taxon>Bacillota</taxon>
        <taxon>Bacilli</taxon>
        <taxon>Lactobacillales</taxon>
        <taxon>Lactobacillaceae</taxon>
        <taxon>Lactiplantibacillus</taxon>
    </lineage>
</organism>
<comment type="caution">
    <text evidence="8">The sequence shown here is derived from an EMBL/GenBank/DDBJ whole genome shotgun (WGS) entry which is preliminary data.</text>
</comment>
<evidence type="ECO:0000256" key="4">
    <source>
        <dbReference type="ARBA" id="ARBA00022692"/>
    </source>
</evidence>
<dbReference type="RefSeq" id="WP_024625725.1">
    <property type="nucleotide sequence ID" value="NZ_AYGX02000019.1"/>
</dbReference>
<keyword evidence="4 7" id="KW-0812">Transmembrane</keyword>
<feature type="transmembrane region" description="Helical" evidence="7">
    <location>
        <begin position="126"/>
        <end position="153"/>
    </location>
</feature>
<evidence type="ECO:0000256" key="3">
    <source>
        <dbReference type="ARBA" id="ARBA00022475"/>
    </source>
</evidence>
<sequence>MLSTLLVAILPIVVTLGLGFGAGKRQQFPANASATLIQLVMHYALPLSLFGGILSLKRSVIVQNGPVAIWLAVGMLGSLLLFIIEQRVTGRALGPATLCGLSIASPSIPFMGTSVLLIVFGKVSVLLVALGGLYMNLIQVPTSVFLLTLAGDIDPTKRWQVVREKVWTACKQPVVWAPILAFVLNLSGVQLPAQYLTLFTELGQAAGGVALFALGLLLAGHQFKVTLPIVHNVSFKNLAWPLLLWLMMHFMGVPLLTQQLVVITMAIPTAAIPTMLAVQNHLPADEYVATQLLSTLLAPVTMGLLMWGLQVA</sequence>
<gene>
    <name evidence="8" type="ORF">DY78_GL001481</name>
</gene>
<dbReference type="PANTHER" id="PTHR36838">
    <property type="entry name" value="AUXIN EFFLUX CARRIER FAMILY PROTEIN"/>
    <property type="match status" value="1"/>
</dbReference>
<name>A0A0R2NTT6_9LACO</name>
<evidence type="ECO:0000313" key="8">
    <source>
        <dbReference type="EMBL" id="KRO29073.1"/>
    </source>
</evidence>
<comment type="subcellular location">
    <subcellularLocation>
        <location evidence="1">Membrane</location>
        <topology evidence="1">Multi-pass membrane protein</topology>
    </subcellularLocation>
</comment>
<accession>A0A0R2NTT6</accession>
<dbReference type="Pfam" id="PF03547">
    <property type="entry name" value="Mem_trans"/>
    <property type="match status" value="1"/>
</dbReference>
<feature type="transmembrane region" description="Helical" evidence="7">
    <location>
        <begin position="202"/>
        <end position="221"/>
    </location>
</feature>
<keyword evidence="6 7" id="KW-0472">Membrane</keyword>
<keyword evidence="5 7" id="KW-1133">Transmembrane helix</keyword>
<protein>
    <submittedName>
        <fullName evidence="8">Transport protein</fullName>
    </submittedName>
</protein>
<feature type="transmembrane region" description="Helical" evidence="7">
    <location>
        <begin position="96"/>
        <end position="120"/>
    </location>
</feature>
<feature type="transmembrane region" description="Helical" evidence="7">
    <location>
        <begin position="6"/>
        <end position="23"/>
    </location>
</feature>
<evidence type="ECO:0000256" key="7">
    <source>
        <dbReference type="SAM" id="Phobius"/>
    </source>
</evidence>
<dbReference type="InterPro" id="IPR004776">
    <property type="entry name" value="Mem_transp_PIN-like"/>
</dbReference>
<evidence type="ECO:0000256" key="5">
    <source>
        <dbReference type="ARBA" id="ARBA00022989"/>
    </source>
</evidence>
<keyword evidence="2" id="KW-0813">Transport</keyword>
<evidence type="ECO:0000256" key="1">
    <source>
        <dbReference type="ARBA" id="ARBA00004141"/>
    </source>
</evidence>
<evidence type="ECO:0000313" key="9">
    <source>
        <dbReference type="Proteomes" id="UP000050920"/>
    </source>
</evidence>
<keyword evidence="9" id="KW-1185">Reference proteome</keyword>
<reference evidence="8 9" key="1">
    <citation type="journal article" date="2015" name="Genome Announc.">
        <title>Expanding the biotechnology potential of lactobacilli through comparative genomics of 213 strains and associated genera.</title>
        <authorList>
            <person name="Sun Z."/>
            <person name="Harris H.M."/>
            <person name="McCann A."/>
            <person name="Guo C."/>
            <person name="Argimon S."/>
            <person name="Zhang W."/>
            <person name="Yang X."/>
            <person name="Jeffery I.B."/>
            <person name="Cooney J.C."/>
            <person name="Kagawa T.F."/>
            <person name="Liu W."/>
            <person name="Song Y."/>
            <person name="Salvetti E."/>
            <person name="Wrobel A."/>
            <person name="Rasinkangas P."/>
            <person name="Parkhill J."/>
            <person name="Rea M.C."/>
            <person name="O'Sullivan O."/>
            <person name="Ritari J."/>
            <person name="Douillard F.P."/>
            <person name="Paul Ross R."/>
            <person name="Yang R."/>
            <person name="Briner A.E."/>
            <person name="Felis G.E."/>
            <person name="de Vos W.M."/>
            <person name="Barrangou R."/>
            <person name="Klaenhammer T.R."/>
            <person name="Caufield P.W."/>
            <person name="Cui Y."/>
            <person name="Zhang H."/>
            <person name="O'Toole P.W."/>
        </authorList>
    </citation>
    <scope>NUCLEOTIDE SEQUENCE [LARGE SCALE GENOMIC DNA]</scope>
    <source>
        <strain evidence="8 9">DSM 21115</strain>
    </source>
</reference>
<evidence type="ECO:0000256" key="2">
    <source>
        <dbReference type="ARBA" id="ARBA00022448"/>
    </source>
</evidence>
<dbReference type="GO" id="GO:0055085">
    <property type="term" value="P:transmembrane transport"/>
    <property type="evidence" value="ECO:0007669"/>
    <property type="project" value="InterPro"/>
</dbReference>
<feature type="transmembrane region" description="Helical" evidence="7">
    <location>
        <begin position="242"/>
        <end position="267"/>
    </location>
</feature>
<keyword evidence="3" id="KW-1003">Cell membrane</keyword>
<evidence type="ECO:0000256" key="6">
    <source>
        <dbReference type="ARBA" id="ARBA00023136"/>
    </source>
</evidence>
<proteinExistence type="predicted"/>
<dbReference type="AlphaFoldDB" id="A0A0R2NTT6"/>
<dbReference type="GO" id="GO:0016020">
    <property type="term" value="C:membrane"/>
    <property type="evidence" value="ECO:0007669"/>
    <property type="project" value="UniProtKB-SubCell"/>
</dbReference>
<feature type="transmembrane region" description="Helical" evidence="7">
    <location>
        <begin position="67"/>
        <end position="84"/>
    </location>
</feature>
<feature type="transmembrane region" description="Helical" evidence="7">
    <location>
        <begin position="174"/>
        <end position="196"/>
    </location>
</feature>
<feature type="transmembrane region" description="Helical" evidence="7">
    <location>
        <begin position="287"/>
        <end position="309"/>
    </location>
</feature>
<dbReference type="PANTHER" id="PTHR36838:SF1">
    <property type="entry name" value="SLR1864 PROTEIN"/>
    <property type="match status" value="1"/>
</dbReference>
<dbReference type="EMBL" id="AYGX02000019">
    <property type="protein sequence ID" value="KRO29073.1"/>
    <property type="molecule type" value="Genomic_DNA"/>
</dbReference>
<dbReference type="Proteomes" id="UP000050920">
    <property type="component" value="Unassembled WGS sequence"/>
</dbReference>